<dbReference type="EMBL" id="VTPY01000001">
    <property type="protein sequence ID" value="KAA0014396.1"/>
    <property type="molecule type" value="Genomic_DNA"/>
</dbReference>
<dbReference type="Proteomes" id="UP000486760">
    <property type="component" value="Unassembled WGS sequence"/>
</dbReference>
<protein>
    <submittedName>
        <fullName evidence="2">Uncharacterized protein</fullName>
    </submittedName>
</protein>
<evidence type="ECO:0000256" key="1">
    <source>
        <dbReference type="SAM" id="MobiDB-lite"/>
    </source>
</evidence>
<dbReference type="RefSeq" id="WP_149326606.1">
    <property type="nucleotide sequence ID" value="NZ_VTPY01000001.1"/>
</dbReference>
<accession>A0A7V7G3V6</accession>
<name>A0A7V7G3V6_9GAMM</name>
<proteinExistence type="predicted"/>
<keyword evidence="3" id="KW-1185">Reference proteome</keyword>
<sequence>MTKPTHTHATHGGRFAMLAHYNGDVSLEAQMIVVYRDLDRKVDTATTAKDWETNWRPIATDDCPICLGAGTDQFKGNAENPCGGCYGMGKVRGDGETPVDLWELADVALGIITGLRSELSQATRQLKAVHAVPGVNEALEAHLQQAIGEQEQKWRDGRGHGPGGRRYTGD</sequence>
<feature type="compositionally biased region" description="Basic and acidic residues" evidence="1">
    <location>
        <begin position="150"/>
        <end position="159"/>
    </location>
</feature>
<reference evidence="2 3" key="1">
    <citation type="submission" date="2019-08" db="EMBL/GenBank/DDBJ databases">
        <title>Bioinformatics analysis of the strain L3 and L5.</title>
        <authorList>
            <person name="Li X."/>
        </authorList>
    </citation>
    <scope>NUCLEOTIDE SEQUENCE [LARGE SCALE GENOMIC DNA]</scope>
    <source>
        <strain evidence="2 3">L5</strain>
    </source>
</reference>
<feature type="compositionally biased region" description="Gly residues" evidence="1">
    <location>
        <begin position="160"/>
        <end position="170"/>
    </location>
</feature>
<comment type="caution">
    <text evidence="2">The sequence shown here is derived from an EMBL/GenBank/DDBJ whole genome shotgun (WGS) entry which is preliminary data.</text>
</comment>
<feature type="region of interest" description="Disordered" evidence="1">
    <location>
        <begin position="148"/>
        <end position="170"/>
    </location>
</feature>
<evidence type="ECO:0000313" key="3">
    <source>
        <dbReference type="Proteomes" id="UP000486760"/>
    </source>
</evidence>
<gene>
    <name evidence="2" type="ORF">F0A17_01735</name>
</gene>
<evidence type="ECO:0000313" key="2">
    <source>
        <dbReference type="EMBL" id="KAA0014396.1"/>
    </source>
</evidence>
<organism evidence="2 3">
    <name type="scientific">Billgrantia pellis</name>
    <dbReference type="NCBI Taxonomy" id="2606936"/>
    <lineage>
        <taxon>Bacteria</taxon>
        <taxon>Pseudomonadati</taxon>
        <taxon>Pseudomonadota</taxon>
        <taxon>Gammaproteobacteria</taxon>
        <taxon>Oceanospirillales</taxon>
        <taxon>Halomonadaceae</taxon>
        <taxon>Billgrantia</taxon>
    </lineage>
</organism>
<dbReference type="AlphaFoldDB" id="A0A7V7G3V6"/>